<dbReference type="PROSITE" id="PS50077">
    <property type="entry name" value="HEAT_REPEAT"/>
    <property type="match status" value="4"/>
</dbReference>
<keyword evidence="1" id="KW-0677">Repeat</keyword>
<dbReference type="GO" id="GO:0019887">
    <property type="term" value="F:protein kinase regulator activity"/>
    <property type="evidence" value="ECO:0007669"/>
    <property type="project" value="TreeGrafter"/>
</dbReference>
<feature type="compositionally biased region" description="Polar residues" evidence="3">
    <location>
        <begin position="1382"/>
        <end position="1394"/>
    </location>
</feature>
<feature type="compositionally biased region" description="Low complexity" evidence="3">
    <location>
        <begin position="844"/>
        <end position="858"/>
    </location>
</feature>
<dbReference type="GO" id="GO:0005829">
    <property type="term" value="C:cytosol"/>
    <property type="evidence" value="ECO:0007669"/>
    <property type="project" value="TreeGrafter"/>
</dbReference>
<organism evidence="5 6">
    <name type="scientific">Seminavis robusta</name>
    <dbReference type="NCBI Taxonomy" id="568900"/>
    <lineage>
        <taxon>Eukaryota</taxon>
        <taxon>Sar</taxon>
        <taxon>Stramenopiles</taxon>
        <taxon>Ochrophyta</taxon>
        <taxon>Bacillariophyta</taxon>
        <taxon>Bacillariophyceae</taxon>
        <taxon>Bacillariophycidae</taxon>
        <taxon>Naviculales</taxon>
        <taxon>Naviculaceae</taxon>
        <taxon>Seminavis</taxon>
    </lineage>
</organism>
<dbReference type="InterPro" id="IPR034085">
    <property type="entry name" value="TOG"/>
</dbReference>
<dbReference type="SUPFAM" id="SSF48371">
    <property type="entry name" value="ARM repeat"/>
    <property type="match status" value="4"/>
</dbReference>
<evidence type="ECO:0000313" key="5">
    <source>
        <dbReference type="EMBL" id="CAB9520102.1"/>
    </source>
</evidence>
<dbReference type="OrthoDB" id="5148094at2759"/>
<dbReference type="EMBL" id="CAICTM010001071">
    <property type="protein sequence ID" value="CAB9520102.1"/>
    <property type="molecule type" value="Genomic_DNA"/>
</dbReference>
<keyword evidence="6" id="KW-1185">Reference proteome</keyword>
<dbReference type="Pfam" id="PF24987">
    <property type="entry name" value="HEAT_EF3_N"/>
    <property type="match status" value="1"/>
</dbReference>
<name>A0A9N8EEP4_9STRA</name>
<dbReference type="PANTHER" id="PTHR23346:SF7">
    <property type="entry name" value="STALLED RIBOSOME SENSOR GCN1"/>
    <property type="match status" value="1"/>
</dbReference>
<dbReference type="Gene3D" id="1.25.10.10">
    <property type="entry name" value="Leucine-rich Repeat Variant"/>
    <property type="match status" value="6"/>
</dbReference>
<feature type="domain" description="TOG" evidence="4">
    <location>
        <begin position="1570"/>
        <end position="1800"/>
    </location>
</feature>
<keyword evidence="5" id="KW-0418">Kinase</keyword>
<evidence type="ECO:0000259" key="4">
    <source>
        <dbReference type="SMART" id="SM01349"/>
    </source>
</evidence>
<dbReference type="Pfam" id="PF24984">
    <property type="entry name" value="HEAT_EF3_GNC1"/>
    <property type="match status" value="1"/>
</dbReference>
<dbReference type="InterPro" id="IPR057546">
    <property type="entry name" value="HEAT_GCN1"/>
</dbReference>
<feature type="region of interest" description="Disordered" evidence="3">
    <location>
        <begin position="1008"/>
        <end position="1032"/>
    </location>
</feature>
<comment type="caution">
    <text evidence="5">The sequence shown here is derived from an EMBL/GenBank/DDBJ whole genome shotgun (WGS) entry which is preliminary data.</text>
</comment>
<dbReference type="Pfam" id="PF23271">
    <property type="entry name" value="HEAT_GCN1"/>
    <property type="match status" value="2"/>
</dbReference>
<feature type="repeat" description="HEAT" evidence="2">
    <location>
        <begin position="1741"/>
        <end position="1778"/>
    </location>
</feature>
<evidence type="ECO:0000256" key="3">
    <source>
        <dbReference type="SAM" id="MobiDB-lite"/>
    </source>
</evidence>
<dbReference type="GO" id="GO:0034198">
    <property type="term" value="P:cellular response to amino acid starvation"/>
    <property type="evidence" value="ECO:0007669"/>
    <property type="project" value="TreeGrafter"/>
</dbReference>
<dbReference type="PANTHER" id="PTHR23346">
    <property type="entry name" value="TRANSLATIONAL ACTIVATOR GCN1-RELATED"/>
    <property type="match status" value="1"/>
</dbReference>
<feature type="compositionally biased region" description="Basic and acidic residues" evidence="3">
    <location>
        <begin position="1014"/>
        <end position="1032"/>
    </location>
</feature>
<proteinExistence type="predicted"/>
<keyword evidence="5" id="KW-0808">Transferase</keyword>
<feature type="compositionally biased region" description="Basic and acidic residues" evidence="3">
    <location>
        <begin position="1396"/>
        <end position="1405"/>
    </location>
</feature>
<dbReference type="InterPro" id="IPR011989">
    <property type="entry name" value="ARM-like"/>
</dbReference>
<evidence type="ECO:0000313" key="6">
    <source>
        <dbReference type="Proteomes" id="UP001153069"/>
    </source>
</evidence>
<protein>
    <submittedName>
        <fullName evidence="5">EIF-2-alpha kinase activator GCN1</fullName>
    </submittedName>
</protein>
<dbReference type="GO" id="GO:0006417">
    <property type="term" value="P:regulation of translation"/>
    <property type="evidence" value="ECO:0007669"/>
    <property type="project" value="TreeGrafter"/>
</dbReference>
<evidence type="ECO:0000256" key="2">
    <source>
        <dbReference type="PROSITE-ProRule" id="PRU00103"/>
    </source>
</evidence>
<dbReference type="Proteomes" id="UP001153069">
    <property type="component" value="Unassembled WGS sequence"/>
</dbReference>
<sequence length="2904" mass="313941">MEEEEDAFGSLITLLASCRPDILGSGKRQEYVEEATTCVKESDECREYLAERCKDLDCSSRHAYGRTIPLYLISLYQYKDIAKEDATEQQQATVQGLVRNLCRLVKAAMTCHSQQKQPLTQWKSLLQTSTARQQQQSTESKSSSSSIVTETIYQLAKTDKTLWSAAIALGFDLVPHGTSSYDWSTVFFEQAFNSSSLPKQLEMELLGPFLASVVSQNNTAWPTEWMDTLLLKTKANPEGGLGALLGLLLIGSSSAKPLPWQTHAEYVTPVLTKQLQSPKDAMRDMAAQIVGQSPRHVPSLVQVVLPALLQSQSSTATTAPQRHTAYTVWTQLAQGLLRDTTNFPVEGLDAVLLQKLLTHLTTTLLGKEGKTATENKEAGMTAVWYWWRVAKRQKLGDNNNNKAIEPVLQLIQKPITTTKSAEIVGHFLLTITDTDAVETMVTDLFHDAKNHKALEKGLDAIVTGASNNKKTTTASIDGLIAVYMGLVMALSSLSSNSKAPPFLIKAWKASPNFCTAAHMLDAVTSNNVTTARLVRLLLPRVLALAAKWTSDESNNKDVPFKSPPVARALAACIVHPNPTIPGETATGSKMVVSATMASTVQTVLTYQPKVAVELADALWMHVNDCGNELERLRNESFYSRDQENLASEQWAAMDDNTIRRVAPLLLVKGAKQKKLAQVLILMHVGSSLKDNGPQRHQLRKKTLDVLKSLLGENAELLSSLATHIAQCAALAQFSWGNDNEDEPVPVSQTMHRAALSLMISLGSIASDFLVNEDMMGMEDDDEEEGEKKDPADMKASELASKLCTKEIPARLEELLVVAREKVEDLTADNVDLMLSTKGTLHTGSPAASSSSDAAGKAIKTAKKKGGMSKEDEEWEEQLKKEIAAKKQKESSGQSSAARPLTADEKKLVVQQDKERERLADIVYGDFNRALAAIRCLAMSDIEVGNACLPMVSEAVLACAVSNCAAFGIIRELGDNAFQSLETLAASVYEIHEENAYLLARALTISCRPKSSTKKPTDEKEGSPTLVRKDSKQEDDGPLIATALPSHCEPAERAFSELEDFHGALSGNSFVFLFPIIRAALMGPRASQGCESALRVLEWHTSLLAGDEEDPVVLPLRKHMIVSVLELMKHDRAQTFVGPTPNEALVACFNTEADGAGGPALSTAELAPLLDDRGALGGKACRAGAMIALRHIATEHKGLIKKNPLIENRIWLNCFDENESIRLEARKAWKAVQGEFDEDASDEEIMTITKGPSLMYAAPLLPLLNSPDEAVARAAANAYAKGMAMHPKSVSKNIQKLCNSYIEAYPTSSSIGTKETSSKFPAALPAKAPPAPPKKAATLGLPKKKTKKSALSVAGIGKPVKKKKTTAMTSAMLKPKQERTLDQTDLASQFQTGPVQTKEESKDSPDKISARLGILQAVTALTKAQDLQMDVPTLKMLTSFLMAYGIAESDEIVKSSARNALRDVVASNGDSDEAISFLLPHLEDVLKNGLISDVSALSSLSTEKVPKDVDACDRRKEGAVVALGSVALHLKGPENASKIDNTIDMLIATLKTPSEEVQSSVAECLAKLMKKGNTQARIETILTDLLKECLEGENLASRRGAAYGLSAAVKGSGIATLKKYEIVKQLEEASSSGTANSKEGSLFAIELLSVRLGLLFEPYVIVLLPSLLKAFSDSSDYVRKAASDTCGLIMSKLSAHGVKLVMPAVLTAFNDPAWRTKQASIRMLGAMSHLAPKQLASALPKVVPKLTEAFSDTHPKVKATAQEALDEISTVVKNPEISSISQLLLKALTDPADHTTKALEGLIETEFLHAIDAPSLALIVPIVHRGLRDRGATTKRYGALIAGNICTMINDSRDFVPYLPVLLPDLKSTLLDPIPDVRTTSAKALGSLTRGLGDSILNDLRPWLIEKLGDEKCSSAERSGAANGLTQVLVAAGTTVIEDAMLQEILPLRDHPQASTREGVLWMLTFLPPTLGQGFTPLMDASLPALIGGLSDESESVREVAMRAGRVLIRSHGKVHVDKILPSLEAGLVDDDYRIRLASLTLLGDLLSTIGGTTLLIGDGDTRDDIRRAERAQAQIALVLGNEKRKRVLSGLYLARSDNTSVVRHHAIQVWKTVVPVTGRTLKDILPVLVAQVVVGLASGDVDRTLVAGKCLGEIVTKLGDSVLPEIIPVLRKSLYEGDTNTKRGVCVGLTEVIKCSTKDQILRYIEIIVKLVQDALCDDDEQVCRMAASSFQSLYAVVGNRALDEVVPSLMVALETSYDEQSRTRALNGLTGIMRVRSRDLLPYVVPRLLQRPVTKSHAEALTGIAKVTGETIHLHFHSIIPVYLGELSDFHASDGGDEDKEREEAMRECVRALCGSVGEEGVSSLISDIASRCSHDKPEMRVESCWMFEMAMTERAAAQDIFEYLPTIMRELVYRLNDDNKDVLKAGHKAWTAMSKHVPAEESVKHIEFMRNLINSMVSEARRRKGGVGDGEFFLPGFNIPKGLEPMLPIYQRGILYGSATIREVSAAGLGEVISLTSNKFLAGPVIIKMTGPLLRVVGDRNPSNVKIAILRTLGLILVKGGPALRAFVPQFQTTFVKALSDPSRQVRVEAIQALSLLMPLSTRVDPLIKELVAGSLGKNAPAADSGGAIAAVQTATLEALAAVLKEGGKKAKLPDTIRSAFDASKELLLENEDESVREGAAKVLGASVELMDPSVATEVLRNEILVDDGDDSGRVKHGKACGIRQVFASSVGKGIDQTLNDAAIQKVLSYMNDDKGAVKEAGCVAFGAVVGRSENASAGLSKLQPVLLEIMGNSRAPLEIHRAVAAGFCLLLQLVDTGGEQDNVQFLGLTLMTAILDLAMSGSQRVQYAFNDVLWLALDVANGQAGLDRYAGLAQFENVKSMRSLHTKVLTRIKEVTVLDDY</sequence>
<accession>A0A9N8EEP4</accession>
<feature type="repeat" description="HEAT" evidence="2">
    <location>
        <begin position="1861"/>
        <end position="1899"/>
    </location>
</feature>
<feature type="repeat" description="HEAT" evidence="2">
    <location>
        <begin position="1662"/>
        <end position="1698"/>
    </location>
</feature>
<feature type="region of interest" description="Disordered" evidence="3">
    <location>
        <begin position="838"/>
        <end position="902"/>
    </location>
</feature>
<dbReference type="InterPro" id="IPR016024">
    <property type="entry name" value="ARM-type_fold"/>
</dbReference>
<dbReference type="SMART" id="SM01349">
    <property type="entry name" value="TOG"/>
    <property type="match status" value="1"/>
</dbReference>
<dbReference type="Pfam" id="PF25801">
    <property type="entry name" value="HEAT_GCN1_C_2"/>
    <property type="match status" value="1"/>
</dbReference>
<gene>
    <name evidence="5" type="ORF">SEMRO_1073_G238230.1</name>
</gene>
<evidence type="ECO:0000256" key="1">
    <source>
        <dbReference type="ARBA" id="ARBA00022737"/>
    </source>
</evidence>
<feature type="compositionally biased region" description="Basic and acidic residues" evidence="3">
    <location>
        <begin position="876"/>
        <end position="889"/>
    </location>
</feature>
<feature type="region of interest" description="Disordered" evidence="3">
    <location>
        <begin position="1364"/>
        <end position="1405"/>
    </location>
</feature>
<dbReference type="GO" id="GO:0016301">
    <property type="term" value="F:kinase activity"/>
    <property type="evidence" value="ECO:0007669"/>
    <property type="project" value="UniProtKB-KW"/>
</dbReference>
<feature type="region of interest" description="Disordered" evidence="3">
    <location>
        <begin position="1310"/>
        <end position="1337"/>
    </location>
</feature>
<dbReference type="InterPro" id="IPR021133">
    <property type="entry name" value="HEAT_type_2"/>
</dbReference>
<feature type="repeat" description="HEAT" evidence="2">
    <location>
        <begin position="2019"/>
        <end position="2054"/>
    </location>
</feature>
<reference evidence="5" key="1">
    <citation type="submission" date="2020-06" db="EMBL/GenBank/DDBJ databases">
        <authorList>
            <consortium name="Plant Systems Biology data submission"/>
        </authorList>
    </citation>
    <scope>NUCLEOTIDE SEQUENCE</scope>
    <source>
        <strain evidence="5">D6</strain>
    </source>
</reference>